<protein>
    <recommendedName>
        <fullName evidence="3">DoxX protein</fullName>
    </recommendedName>
</protein>
<organism evidence="2">
    <name type="scientific">Pricia antarctica</name>
    <dbReference type="NCBI Taxonomy" id="641691"/>
    <lineage>
        <taxon>Bacteria</taxon>
        <taxon>Pseudomonadati</taxon>
        <taxon>Bacteroidota</taxon>
        <taxon>Flavobacteriia</taxon>
        <taxon>Flavobacteriales</taxon>
        <taxon>Flavobacteriaceae</taxon>
        <taxon>Pricia</taxon>
    </lineage>
</organism>
<feature type="transmembrane region" description="Helical" evidence="1">
    <location>
        <begin position="224"/>
        <end position="252"/>
    </location>
</feature>
<feature type="transmembrane region" description="Helical" evidence="1">
    <location>
        <begin position="108"/>
        <end position="125"/>
    </location>
</feature>
<evidence type="ECO:0000313" key="2">
    <source>
        <dbReference type="EMBL" id="HEA21275.1"/>
    </source>
</evidence>
<keyword evidence="1" id="KW-0472">Membrane</keyword>
<evidence type="ECO:0008006" key="3">
    <source>
        <dbReference type="Google" id="ProtNLM"/>
    </source>
</evidence>
<dbReference type="AlphaFoldDB" id="A0A831QMD8"/>
<proteinExistence type="predicted"/>
<reference evidence="2" key="1">
    <citation type="journal article" date="2020" name="mSystems">
        <title>Genome- and Community-Level Interaction Insights into Carbon Utilization and Element Cycling Functions of Hydrothermarchaeota in Hydrothermal Sediment.</title>
        <authorList>
            <person name="Zhou Z."/>
            <person name="Liu Y."/>
            <person name="Xu W."/>
            <person name="Pan J."/>
            <person name="Luo Z.H."/>
            <person name="Li M."/>
        </authorList>
    </citation>
    <scope>NUCLEOTIDE SEQUENCE [LARGE SCALE GENOMIC DNA]</scope>
    <source>
        <strain evidence="2">HyVt-345</strain>
    </source>
</reference>
<keyword evidence="1" id="KW-0812">Transmembrane</keyword>
<feature type="transmembrane region" description="Helical" evidence="1">
    <location>
        <begin position="197"/>
        <end position="217"/>
    </location>
</feature>
<evidence type="ECO:0000256" key="1">
    <source>
        <dbReference type="SAM" id="Phobius"/>
    </source>
</evidence>
<feature type="transmembrane region" description="Helical" evidence="1">
    <location>
        <begin position="264"/>
        <end position="283"/>
    </location>
</feature>
<name>A0A831QMD8_9FLAO</name>
<dbReference type="EMBL" id="DRGL01000036">
    <property type="protein sequence ID" value="HEA21275.1"/>
    <property type="molecule type" value="Genomic_DNA"/>
</dbReference>
<sequence length="284" mass="32744">MKIKIKSPRVVGYLLLLVINVTEFRSGVWFSILQLILGLLVFLPEVVEDVSWTSKNSNRNGLKIAYLLTLVAGIAYKWYDAPNHMFLFLYLTLLLFFVKNENDLRDNFRWMVVIIMGFATLHKIINPNFVSGDFLAYRLLSGDFFQPVYMSGLFPKIKDVLDQNYQDIYTFTQGESFLTDQITLKNVQPNLMVGLKFFVFSIIGMEFLVAALFAFLYTKRLAFIVLLIFVASIGLIVSEFEFAATFLFMGAIMCPTKFSTLRSMFWATFVLYVVLALQNNVMLW</sequence>
<keyword evidence="1" id="KW-1133">Transmembrane helix</keyword>
<comment type="caution">
    <text evidence="2">The sequence shown here is derived from an EMBL/GenBank/DDBJ whole genome shotgun (WGS) entry which is preliminary data.</text>
</comment>
<feature type="transmembrane region" description="Helical" evidence="1">
    <location>
        <begin position="28"/>
        <end position="48"/>
    </location>
</feature>
<feature type="transmembrane region" description="Helical" evidence="1">
    <location>
        <begin position="85"/>
        <end position="101"/>
    </location>
</feature>
<gene>
    <name evidence="2" type="ORF">ENH87_10190</name>
</gene>
<dbReference type="Proteomes" id="UP000886191">
    <property type="component" value="Unassembled WGS sequence"/>
</dbReference>
<accession>A0A831QMD8</accession>